<evidence type="ECO:0000313" key="4">
    <source>
        <dbReference type="Proteomes" id="UP000325780"/>
    </source>
</evidence>
<dbReference type="AlphaFoldDB" id="A0A5N6TJP8"/>
<dbReference type="PANTHER" id="PTHR34853">
    <property type="match status" value="1"/>
</dbReference>
<dbReference type="GO" id="GO:0004806">
    <property type="term" value="F:triacylglycerol lipase activity"/>
    <property type="evidence" value="ECO:0007669"/>
    <property type="project" value="UniProtKB-UniRule"/>
</dbReference>
<feature type="chain" id="PRO_5025102213" evidence="2">
    <location>
        <begin position="21"/>
        <end position="421"/>
    </location>
</feature>
<accession>A0A5N6TJP8</accession>
<dbReference type="PANTHER" id="PTHR34853:SF5">
    <property type="entry name" value="LIP-DOMAIN-CONTAINING PROTEIN-RELATED"/>
    <property type="match status" value="1"/>
</dbReference>
<evidence type="ECO:0000256" key="1">
    <source>
        <dbReference type="ARBA" id="ARBA00022801"/>
    </source>
</evidence>
<evidence type="ECO:0000256" key="2">
    <source>
        <dbReference type="PIRNR" id="PIRNR029171"/>
    </source>
</evidence>
<evidence type="ECO:0000313" key="3">
    <source>
        <dbReference type="EMBL" id="KAE8146567.1"/>
    </source>
</evidence>
<keyword evidence="1" id="KW-0378">Hydrolase</keyword>
<organism evidence="3 4">
    <name type="scientific">Aspergillus avenaceus</name>
    <dbReference type="NCBI Taxonomy" id="36643"/>
    <lineage>
        <taxon>Eukaryota</taxon>
        <taxon>Fungi</taxon>
        <taxon>Dikarya</taxon>
        <taxon>Ascomycota</taxon>
        <taxon>Pezizomycotina</taxon>
        <taxon>Eurotiomycetes</taxon>
        <taxon>Eurotiomycetidae</taxon>
        <taxon>Eurotiales</taxon>
        <taxon>Aspergillaceae</taxon>
        <taxon>Aspergillus</taxon>
        <taxon>Aspergillus subgen. Circumdati</taxon>
    </lineage>
</organism>
<gene>
    <name evidence="3" type="ORF">BDV25DRAFT_162201</name>
</gene>
<sequence>MMPRLRIFIQLLTMATVLVGVHINRGSSFLPPSQDPWYAAPEGYEDTLPGTILRIRAAPNNFTAELGRNVSSIFNILYRTTDGRNHPSWAVTTLLVPSNPHPVNGTPSLLNYHIPYNSLNLDYSPSYTLVSHFSAAFNDILPSLARGWYVNIPDFEGPNAAFTVSLESAYAALDSARAAITANKGLSSHSRVAFWGYSGGAFPSEFGAELQAAYAPEIRLAGVAIGGLLPDVAKALRTIDGQPYAGLGPLTVLGLAARYSEVSTYLNHSLRFTGPFNRSTFFATRDMSTWQAYATFANQRIAEYFVHDLDWLAAPALQDSIARNWFMGRYATPKAPLYMYKAVHDEMSPIADTDALVRKYCATGATVLYERNTVGSHLDEYSNGNARAFAWIAGVLEGRDPVGCTVRDVNVTAPPLLEGLH</sequence>
<dbReference type="Gene3D" id="1.10.260.130">
    <property type="match status" value="1"/>
</dbReference>
<dbReference type="Proteomes" id="UP000325780">
    <property type="component" value="Unassembled WGS sequence"/>
</dbReference>
<dbReference type="OrthoDB" id="2373480at2759"/>
<dbReference type="EMBL" id="ML742254">
    <property type="protein sequence ID" value="KAE8146567.1"/>
    <property type="molecule type" value="Genomic_DNA"/>
</dbReference>
<protein>
    <submittedName>
        <fullName evidence="3">Secretory lipase-domain-containing protein</fullName>
    </submittedName>
</protein>
<proteinExistence type="inferred from homology"/>
<dbReference type="Pfam" id="PF03583">
    <property type="entry name" value="LIP"/>
    <property type="match status" value="1"/>
</dbReference>
<name>A0A5N6TJP8_ASPAV</name>
<keyword evidence="4" id="KW-1185">Reference proteome</keyword>
<feature type="signal peptide" evidence="2">
    <location>
        <begin position="1"/>
        <end position="20"/>
    </location>
</feature>
<reference evidence="3 4" key="1">
    <citation type="submission" date="2019-04" db="EMBL/GenBank/DDBJ databases">
        <title>Friends and foes A comparative genomics study of 23 Aspergillus species from section Flavi.</title>
        <authorList>
            <consortium name="DOE Joint Genome Institute"/>
            <person name="Kjaerbolling I."/>
            <person name="Vesth T."/>
            <person name="Frisvad J.C."/>
            <person name="Nybo J.L."/>
            <person name="Theobald S."/>
            <person name="Kildgaard S."/>
            <person name="Isbrandt T."/>
            <person name="Kuo A."/>
            <person name="Sato A."/>
            <person name="Lyhne E.K."/>
            <person name="Kogle M.E."/>
            <person name="Wiebenga A."/>
            <person name="Kun R.S."/>
            <person name="Lubbers R.J."/>
            <person name="Makela M.R."/>
            <person name="Barry K."/>
            <person name="Chovatia M."/>
            <person name="Clum A."/>
            <person name="Daum C."/>
            <person name="Haridas S."/>
            <person name="He G."/>
            <person name="LaButti K."/>
            <person name="Lipzen A."/>
            <person name="Mondo S."/>
            <person name="Riley R."/>
            <person name="Salamov A."/>
            <person name="Simmons B.A."/>
            <person name="Magnuson J.K."/>
            <person name="Henrissat B."/>
            <person name="Mortensen U.H."/>
            <person name="Larsen T.O."/>
            <person name="Devries R.P."/>
            <person name="Grigoriev I.V."/>
            <person name="Machida M."/>
            <person name="Baker S.E."/>
            <person name="Andersen M.R."/>
        </authorList>
    </citation>
    <scope>NUCLEOTIDE SEQUENCE [LARGE SCALE GENOMIC DNA]</scope>
    <source>
        <strain evidence="3 4">IBT 18842</strain>
    </source>
</reference>
<dbReference type="InterPro" id="IPR029058">
    <property type="entry name" value="AB_hydrolase_fold"/>
</dbReference>
<dbReference type="SUPFAM" id="SSF53474">
    <property type="entry name" value="alpha/beta-Hydrolases"/>
    <property type="match status" value="1"/>
</dbReference>
<dbReference type="GO" id="GO:0016042">
    <property type="term" value="P:lipid catabolic process"/>
    <property type="evidence" value="ECO:0007669"/>
    <property type="project" value="UniProtKB-UniRule"/>
</dbReference>
<dbReference type="InterPro" id="IPR005152">
    <property type="entry name" value="Lipase_secreted"/>
</dbReference>
<dbReference type="PIRSF" id="PIRSF029171">
    <property type="entry name" value="Esterase_LipA"/>
    <property type="match status" value="1"/>
</dbReference>
<comment type="similarity">
    <text evidence="2">Belongs to the AB hydrolase superfamily. Lipase family.</text>
</comment>
<dbReference type="Gene3D" id="3.40.50.1820">
    <property type="entry name" value="alpha/beta hydrolase"/>
    <property type="match status" value="1"/>
</dbReference>
<keyword evidence="2" id="KW-0732">Signal</keyword>